<proteinExistence type="predicted"/>
<protein>
    <submittedName>
        <fullName evidence="1">Uncharacterized protein</fullName>
    </submittedName>
</protein>
<reference evidence="1 2" key="1">
    <citation type="journal article" date="2019" name="Genome Biol. Evol.">
        <title>Insights into the evolution of the New World diploid cottons (Gossypium, subgenus Houzingenia) based on genome sequencing.</title>
        <authorList>
            <person name="Grover C.E."/>
            <person name="Arick M.A. 2nd"/>
            <person name="Thrash A."/>
            <person name="Conover J.L."/>
            <person name="Sanders W.S."/>
            <person name="Peterson D.G."/>
            <person name="Frelichowski J.E."/>
            <person name="Scheffler J.A."/>
            <person name="Scheffler B.E."/>
            <person name="Wendel J.F."/>
        </authorList>
    </citation>
    <scope>NUCLEOTIDE SEQUENCE [LARGE SCALE GENOMIC DNA]</scope>
    <source>
        <strain evidence="1">157</strain>
        <tissue evidence="1">Leaf</tissue>
    </source>
</reference>
<dbReference type="EMBL" id="JABEZX010350190">
    <property type="protein sequence ID" value="MBA0576553.1"/>
    <property type="molecule type" value="Genomic_DNA"/>
</dbReference>
<dbReference type="EMBL" id="JABEZX010350190">
    <property type="protein sequence ID" value="MBA0576552.1"/>
    <property type="molecule type" value="Genomic_DNA"/>
</dbReference>
<gene>
    <name evidence="1" type="ORF">Golob_028056</name>
</gene>
<accession>A0A7J8NIA0</accession>
<dbReference type="Proteomes" id="UP000593572">
    <property type="component" value="Unassembled WGS sequence"/>
</dbReference>
<keyword evidence="2" id="KW-1185">Reference proteome</keyword>
<comment type="caution">
    <text evidence="1">The sequence shown here is derived from an EMBL/GenBank/DDBJ whole genome shotgun (WGS) entry which is preliminary data.</text>
</comment>
<sequence length="57" mass="6652">MSNACNQTRRMKRFIVGPMTTPQYYGGGVRGPMTTSPGRVKKVFDQWKKFCKWSHLR</sequence>
<reference evidence="1" key="2">
    <citation type="submission" date="2020-04" db="EMBL/GenBank/DDBJ databases">
        <authorList>
            <person name="Grover C.E."/>
            <person name="Arick M.A. II"/>
            <person name="Thrash A."/>
            <person name="Conover J.L."/>
            <person name="Sanders W.S."/>
            <person name="Peterson D.G."/>
            <person name="Scheffler J.A."/>
            <person name="Scheffler B.E."/>
            <person name="Wendel J.F."/>
        </authorList>
    </citation>
    <scope>NUCLEOTIDE SEQUENCE</scope>
    <source>
        <strain evidence="1">157</strain>
        <tissue evidence="1">Leaf</tissue>
    </source>
</reference>
<dbReference type="AlphaFoldDB" id="A0A7J8NIA0"/>
<evidence type="ECO:0000313" key="2">
    <source>
        <dbReference type="Proteomes" id="UP000593572"/>
    </source>
</evidence>
<evidence type="ECO:0000313" key="1">
    <source>
        <dbReference type="EMBL" id="MBA0576552.1"/>
    </source>
</evidence>
<name>A0A7J8NIA0_9ROSI</name>
<organism evidence="1 2">
    <name type="scientific">Gossypium lobatum</name>
    <dbReference type="NCBI Taxonomy" id="34289"/>
    <lineage>
        <taxon>Eukaryota</taxon>
        <taxon>Viridiplantae</taxon>
        <taxon>Streptophyta</taxon>
        <taxon>Embryophyta</taxon>
        <taxon>Tracheophyta</taxon>
        <taxon>Spermatophyta</taxon>
        <taxon>Magnoliopsida</taxon>
        <taxon>eudicotyledons</taxon>
        <taxon>Gunneridae</taxon>
        <taxon>Pentapetalae</taxon>
        <taxon>rosids</taxon>
        <taxon>malvids</taxon>
        <taxon>Malvales</taxon>
        <taxon>Malvaceae</taxon>
        <taxon>Malvoideae</taxon>
        <taxon>Gossypium</taxon>
    </lineage>
</organism>